<evidence type="ECO:0000313" key="2">
    <source>
        <dbReference type="EMBL" id="KAF9073256.1"/>
    </source>
</evidence>
<reference evidence="2" key="1">
    <citation type="submission" date="2020-11" db="EMBL/GenBank/DDBJ databases">
        <authorList>
            <consortium name="DOE Joint Genome Institute"/>
            <person name="Ahrendt S."/>
            <person name="Riley R."/>
            <person name="Andreopoulos W."/>
            <person name="Labutti K."/>
            <person name="Pangilinan J."/>
            <person name="Ruiz-Duenas F.J."/>
            <person name="Barrasa J.M."/>
            <person name="Sanchez-Garcia M."/>
            <person name="Camarero S."/>
            <person name="Miyauchi S."/>
            <person name="Serrano A."/>
            <person name="Linde D."/>
            <person name="Babiker R."/>
            <person name="Drula E."/>
            <person name="Ayuso-Fernandez I."/>
            <person name="Pacheco R."/>
            <person name="Padilla G."/>
            <person name="Ferreira P."/>
            <person name="Barriuso J."/>
            <person name="Kellner H."/>
            <person name="Castanera R."/>
            <person name="Alfaro M."/>
            <person name="Ramirez L."/>
            <person name="Pisabarro A.G."/>
            <person name="Kuo A."/>
            <person name="Tritt A."/>
            <person name="Lipzen A."/>
            <person name="He G."/>
            <person name="Yan M."/>
            <person name="Ng V."/>
            <person name="Cullen D."/>
            <person name="Martin F."/>
            <person name="Rosso M.-N."/>
            <person name="Henrissat B."/>
            <person name="Hibbett D."/>
            <person name="Martinez A.T."/>
            <person name="Grigoriev I.V."/>
        </authorList>
    </citation>
    <scope>NUCLEOTIDE SEQUENCE</scope>
    <source>
        <strain evidence="2">AH 40177</strain>
    </source>
</reference>
<feature type="compositionally biased region" description="Low complexity" evidence="1">
    <location>
        <begin position="191"/>
        <end position="207"/>
    </location>
</feature>
<gene>
    <name evidence="2" type="ORF">BDP27DRAFT_317625</name>
</gene>
<evidence type="ECO:0000313" key="3">
    <source>
        <dbReference type="Proteomes" id="UP000772434"/>
    </source>
</evidence>
<evidence type="ECO:0000256" key="1">
    <source>
        <dbReference type="SAM" id="MobiDB-lite"/>
    </source>
</evidence>
<feature type="compositionally biased region" description="Low complexity" evidence="1">
    <location>
        <begin position="59"/>
        <end position="72"/>
    </location>
</feature>
<feature type="compositionally biased region" description="Polar residues" evidence="1">
    <location>
        <begin position="156"/>
        <end position="181"/>
    </location>
</feature>
<feature type="region of interest" description="Disordered" evidence="1">
    <location>
        <begin position="258"/>
        <end position="291"/>
    </location>
</feature>
<feature type="region of interest" description="Disordered" evidence="1">
    <location>
        <begin position="39"/>
        <end position="214"/>
    </location>
</feature>
<dbReference type="AlphaFoldDB" id="A0A9P5Q1C5"/>
<comment type="caution">
    <text evidence="2">The sequence shown here is derived from an EMBL/GenBank/DDBJ whole genome shotgun (WGS) entry which is preliminary data.</text>
</comment>
<dbReference type="Proteomes" id="UP000772434">
    <property type="component" value="Unassembled WGS sequence"/>
</dbReference>
<dbReference type="EMBL" id="JADNRY010000019">
    <property type="protein sequence ID" value="KAF9073256.1"/>
    <property type="molecule type" value="Genomic_DNA"/>
</dbReference>
<accession>A0A9P5Q1C5</accession>
<dbReference type="OrthoDB" id="3362851at2759"/>
<protein>
    <submittedName>
        <fullName evidence="2">Uncharacterized protein</fullName>
    </submittedName>
</protein>
<sequence>MPRSAPSPPSFSEKYVSRAEYDELKSRFEHLETVVHRFITTKSGTITEPGSLGSATGHPPSGSRSPGGLLSSQASAGPDYLNQGSSTAPSGYGVTGTLGDETPPAGLPSFTSQGVAHLNPSIRHPSNPALSKTSPHLMPPPNYSQQHRSIPLDDSASPTHHYQQVPQGPSGFASTSAPSHLSRTHKRKNSRSSVGSAGSHGSASTHSPVLSHAASGMAVAGSPVLQYRSMPHETSASSVAKNSPLSLASITSPFDVESMNRASGMPMEVPPSHSTPPFPPTSSPDASPIVSQSKNFHAQTLRLGERLRLLPSATSFLRKPCTLLLIIRMLLMPLILLTQLTRIPLFLAPPSNAA</sequence>
<feature type="compositionally biased region" description="Pro residues" evidence="1">
    <location>
        <begin position="273"/>
        <end position="282"/>
    </location>
</feature>
<name>A0A9P5Q1C5_9AGAR</name>
<keyword evidence="3" id="KW-1185">Reference proteome</keyword>
<organism evidence="2 3">
    <name type="scientific">Rhodocollybia butyracea</name>
    <dbReference type="NCBI Taxonomy" id="206335"/>
    <lineage>
        <taxon>Eukaryota</taxon>
        <taxon>Fungi</taxon>
        <taxon>Dikarya</taxon>
        <taxon>Basidiomycota</taxon>
        <taxon>Agaricomycotina</taxon>
        <taxon>Agaricomycetes</taxon>
        <taxon>Agaricomycetidae</taxon>
        <taxon>Agaricales</taxon>
        <taxon>Marasmiineae</taxon>
        <taxon>Omphalotaceae</taxon>
        <taxon>Rhodocollybia</taxon>
    </lineage>
</organism>
<proteinExistence type="predicted"/>